<comment type="subcellular location">
    <subcellularLocation>
        <location evidence="1 8">Nucleus</location>
    </subcellularLocation>
</comment>
<dbReference type="InterPro" id="IPR019313">
    <property type="entry name" value="Mediator_Med17"/>
</dbReference>
<feature type="compositionally biased region" description="Acidic residues" evidence="9">
    <location>
        <begin position="52"/>
        <end position="70"/>
    </location>
</feature>
<evidence type="ECO:0000313" key="11">
    <source>
        <dbReference type="Proteomes" id="UP001562354"/>
    </source>
</evidence>
<feature type="region of interest" description="Disordered" evidence="9">
    <location>
        <begin position="52"/>
        <end position="87"/>
    </location>
</feature>
<evidence type="ECO:0000256" key="1">
    <source>
        <dbReference type="ARBA" id="ARBA00004123"/>
    </source>
</evidence>
<evidence type="ECO:0000256" key="5">
    <source>
        <dbReference type="ARBA" id="ARBA00023163"/>
    </source>
</evidence>
<evidence type="ECO:0000256" key="3">
    <source>
        <dbReference type="ARBA" id="ARBA00019610"/>
    </source>
</evidence>
<dbReference type="Pfam" id="PF10156">
    <property type="entry name" value="Med17"/>
    <property type="match status" value="1"/>
</dbReference>
<evidence type="ECO:0000256" key="2">
    <source>
        <dbReference type="ARBA" id="ARBA00005635"/>
    </source>
</evidence>
<comment type="subunit">
    <text evidence="8">Component of the Mediator complex.</text>
</comment>
<sequence length="670" mass="73222">MAKSLHTLPSALLPAARHDEDAASLKAILGRIYDERGHFRHMTEASLEAEMAADEGQDNSSDTDDEEDGAVEAQAQDADGGSRREQLQAARMEMVGHVASAQNEALMALDFVSLLLSKDAPKQAELTMSPHLKQFVNPGTLGMDMWSNMPVDKEAQATDETISRSWRIDSLQNCADSLLDAAARLQKTVKRETRYWENVLSVSEKGWSICRMPREKHNLGVRFGFLEALGEYRDRGLAALRADEAGNVVLDKGFGNDSKTIRVRTTRNGRVIASSTPPQIPADAATTLETRIRAARDSLYEEELFYDIIRESRTLGSYGVEMRGSTISIPTRLDAHQSHLTASTAFDTVLIDLVSTDTIDSSADEEQAHHIQQAQAIALVFRLLLSYTHRERLRRRSQIPPPMALSRHDTPVAPILRPVMALLHHQSLSAAIDTHLDRLEKLLSRASITASMKRTQLDSSSLRDSAENMHLLVGRMMKPITSRASLSLSTSSSSETYFADFTLHIHTSSLTPALGSRINLALSSSPTTTPSLSSTNGNITTIPSSADFTDVEDLVDYLDAMLSDSLAQQIASSSPPSSSSSSPSVNNNSSSSSSSSGSNSKEWRYNDRTGIVSSSDDSRRIVVRVDGSLGTLVLDSCGAGRDAEWRLGVDVEDGEQKKGFWSVVEDMGRK</sequence>
<evidence type="ECO:0000256" key="7">
    <source>
        <dbReference type="ARBA" id="ARBA00032014"/>
    </source>
</evidence>
<accession>A0ABR3P671</accession>
<comment type="caution">
    <text evidence="10">The sequence shown here is derived from an EMBL/GenBank/DDBJ whole genome shotgun (WGS) entry which is preliminary data.</text>
</comment>
<dbReference type="Gene3D" id="6.10.250.2620">
    <property type="match status" value="1"/>
</dbReference>
<keyword evidence="11" id="KW-1185">Reference proteome</keyword>
<dbReference type="EMBL" id="JBFMKM010000013">
    <property type="protein sequence ID" value="KAL1301668.1"/>
    <property type="molecule type" value="Genomic_DNA"/>
</dbReference>
<evidence type="ECO:0000256" key="8">
    <source>
        <dbReference type="RuleBase" id="RU364140"/>
    </source>
</evidence>
<gene>
    <name evidence="8" type="primary">MED17</name>
    <name evidence="10" type="ORF">AAFC00_005887</name>
</gene>
<evidence type="ECO:0000313" key="10">
    <source>
        <dbReference type="EMBL" id="KAL1301668.1"/>
    </source>
</evidence>
<name>A0ABR3P671_9PEZI</name>
<keyword evidence="4 8" id="KW-0805">Transcription regulation</keyword>
<evidence type="ECO:0000256" key="4">
    <source>
        <dbReference type="ARBA" id="ARBA00023015"/>
    </source>
</evidence>
<evidence type="ECO:0000256" key="9">
    <source>
        <dbReference type="SAM" id="MobiDB-lite"/>
    </source>
</evidence>
<organism evidence="10 11">
    <name type="scientific">Neodothiora populina</name>
    <dbReference type="NCBI Taxonomy" id="2781224"/>
    <lineage>
        <taxon>Eukaryota</taxon>
        <taxon>Fungi</taxon>
        <taxon>Dikarya</taxon>
        <taxon>Ascomycota</taxon>
        <taxon>Pezizomycotina</taxon>
        <taxon>Dothideomycetes</taxon>
        <taxon>Dothideomycetidae</taxon>
        <taxon>Dothideales</taxon>
        <taxon>Dothioraceae</taxon>
        <taxon>Neodothiora</taxon>
    </lineage>
</organism>
<dbReference type="Proteomes" id="UP001562354">
    <property type="component" value="Unassembled WGS sequence"/>
</dbReference>
<feature type="region of interest" description="Disordered" evidence="9">
    <location>
        <begin position="569"/>
        <end position="603"/>
    </location>
</feature>
<protein>
    <recommendedName>
        <fullName evidence="3 8">Mediator of RNA polymerase II transcription subunit 17</fullName>
    </recommendedName>
    <alternativeName>
        <fullName evidence="7 8">Mediator complex subunit 17</fullName>
    </alternativeName>
</protein>
<dbReference type="PANTHER" id="PTHR13114">
    <property type="entry name" value="MEDIATOR OF RNA POLYMERASE II TRANSCRIPTION SUBUNIT 17"/>
    <property type="match status" value="1"/>
</dbReference>
<dbReference type="RefSeq" id="XP_069197944.1">
    <property type="nucleotide sequence ID" value="XM_069345743.1"/>
</dbReference>
<proteinExistence type="inferred from homology"/>
<keyword evidence="5 8" id="KW-0804">Transcription</keyword>
<reference evidence="10 11" key="1">
    <citation type="submission" date="2024-07" db="EMBL/GenBank/DDBJ databases">
        <title>Draft sequence of the Neodothiora populina.</title>
        <authorList>
            <person name="Drown D.D."/>
            <person name="Schuette U.S."/>
            <person name="Buechlein A.B."/>
            <person name="Rusch D.R."/>
            <person name="Winton L.W."/>
            <person name="Adams G.A."/>
        </authorList>
    </citation>
    <scope>NUCLEOTIDE SEQUENCE [LARGE SCALE GENOMIC DNA]</scope>
    <source>
        <strain evidence="10 11">CPC 39397</strain>
    </source>
</reference>
<keyword evidence="8" id="KW-0010">Activator</keyword>
<dbReference type="GeneID" id="95979586"/>
<feature type="region of interest" description="Disordered" evidence="9">
    <location>
        <begin position="524"/>
        <end position="543"/>
    </location>
</feature>
<feature type="compositionally biased region" description="Low complexity" evidence="9">
    <location>
        <begin position="524"/>
        <end position="535"/>
    </location>
</feature>
<dbReference type="PANTHER" id="PTHR13114:SF7">
    <property type="entry name" value="MEDIATOR OF RNA POLYMERASE II TRANSCRIPTION SUBUNIT 17"/>
    <property type="match status" value="1"/>
</dbReference>
<comment type="function">
    <text evidence="8">Component of the Mediator complex, a coactivator involved in the regulated transcription of nearly all RNA polymerase II-dependent genes. Mediator functions as a bridge to convey information from gene-specific regulatory proteins to the basal RNA polymerase II transcription machinery. Mediator is recruited to promoters by direct interactions with regulatory proteins and serves as a scaffold for the assembly of a functional preinitiation complex with RNA polymerase II and the general transcription factors.</text>
</comment>
<evidence type="ECO:0000256" key="6">
    <source>
        <dbReference type="ARBA" id="ARBA00023242"/>
    </source>
</evidence>
<keyword evidence="6 8" id="KW-0539">Nucleus</keyword>
<feature type="compositionally biased region" description="Low complexity" evidence="9">
    <location>
        <begin position="572"/>
        <end position="600"/>
    </location>
</feature>
<comment type="similarity">
    <text evidence="2 8">Belongs to the Mediator complex subunit 17 family.</text>
</comment>